<organism evidence="3 7">
    <name type="scientific">Flavobacterium anhuiense</name>
    <dbReference type="NCBI Taxonomy" id="459526"/>
    <lineage>
        <taxon>Bacteria</taxon>
        <taxon>Pseudomonadati</taxon>
        <taxon>Bacteroidota</taxon>
        <taxon>Flavobacteriia</taxon>
        <taxon>Flavobacteriales</taxon>
        <taxon>Flavobacteriaceae</taxon>
        <taxon>Flavobacterium</taxon>
    </lineage>
</organism>
<evidence type="ECO:0000259" key="1">
    <source>
        <dbReference type="Pfam" id="PF00027"/>
    </source>
</evidence>
<dbReference type="Pfam" id="PF00027">
    <property type="entry name" value="cNMP_binding"/>
    <property type="match status" value="1"/>
</dbReference>
<evidence type="ECO:0000313" key="5">
    <source>
        <dbReference type="Proteomes" id="UP000093276"/>
    </source>
</evidence>
<dbReference type="Proteomes" id="UP000290433">
    <property type="component" value="Unassembled WGS sequence"/>
</dbReference>
<evidence type="ECO:0000313" key="2">
    <source>
        <dbReference type="EMBL" id="AOC96979.1"/>
    </source>
</evidence>
<dbReference type="Gene3D" id="2.60.120.10">
    <property type="entry name" value="Jelly Rolls"/>
    <property type="match status" value="1"/>
</dbReference>
<dbReference type="EMBL" id="JUIV01000022">
    <property type="protein sequence ID" value="RYJ36844.1"/>
    <property type="molecule type" value="Genomic_DNA"/>
</dbReference>
<dbReference type="InterPro" id="IPR000595">
    <property type="entry name" value="cNMP-bd_dom"/>
</dbReference>
<sequence length="233" mass="28034">MKSDFKTYLSILLLYLLKSLPAMPFRLKKLAEQSKPICHLLQMSNILKNHIAKFAQVSDNDFEQIKKFFDIKQTCKKENLLKEGQICRHHYFVLDGLLRKFYINEKGTEQTTEFAIETWWLTDNFAYENQLATEFYIQAVEKSTLLYITLEKQQKLLEEFPVMERYFRFVYQRAYAAAQKRIKFLFSFSKEEFYFQAVRNHPEFIQRVPQYLIASYLGFTPEYLSEIRKRLLS</sequence>
<evidence type="ECO:0000313" key="6">
    <source>
        <dbReference type="Proteomes" id="UP000199307"/>
    </source>
</evidence>
<protein>
    <submittedName>
        <fullName evidence="2">Cyclic nucleotide-binding domain protein</fullName>
    </submittedName>
    <submittedName>
        <fullName evidence="3">Cyclic nucleotide-binding protein</fullName>
    </submittedName>
    <submittedName>
        <fullName evidence="4">cAMP-binding domain of CRP or a regulatory subunit of cAMP-dependent protein kinases</fullName>
    </submittedName>
</protein>
<evidence type="ECO:0000313" key="4">
    <source>
        <dbReference type="EMBL" id="SCY91111.1"/>
    </source>
</evidence>
<evidence type="ECO:0000313" key="3">
    <source>
        <dbReference type="EMBL" id="RYJ36844.1"/>
    </source>
</evidence>
<dbReference type="KEGG" id="fjg:BB050_03901"/>
<feature type="domain" description="Cyclic nucleotide-binding" evidence="1">
    <location>
        <begin position="75"/>
        <end position="159"/>
    </location>
</feature>
<dbReference type="InterPro" id="IPR014710">
    <property type="entry name" value="RmlC-like_jellyroll"/>
</dbReference>
<dbReference type="SUPFAM" id="SSF51206">
    <property type="entry name" value="cAMP-binding domain-like"/>
    <property type="match status" value="1"/>
</dbReference>
<keyword evidence="6" id="KW-1185">Reference proteome</keyword>
<dbReference type="InterPro" id="IPR018490">
    <property type="entry name" value="cNMP-bd_dom_sf"/>
</dbReference>
<dbReference type="EMBL" id="CP016907">
    <property type="protein sequence ID" value="AOC96979.1"/>
    <property type="molecule type" value="Genomic_DNA"/>
</dbReference>
<reference evidence="3 7" key="1">
    <citation type="submission" date="2014-12" db="EMBL/GenBank/DDBJ databases">
        <title>Genome sequence of Flavobacterium anhuiense RCM74.</title>
        <authorList>
            <person name="Kim J.F."/>
            <person name="Song J.Y."/>
            <person name="Kwak M.-J."/>
            <person name="Lee S.-W."/>
        </authorList>
    </citation>
    <scope>NUCLEOTIDE SEQUENCE [LARGE SCALE GENOMIC DNA]</scope>
    <source>
        <strain evidence="3 7">RCM74</strain>
    </source>
</reference>
<dbReference type="AlphaFoldDB" id="A0A1G5JT64"/>
<evidence type="ECO:0000313" key="7">
    <source>
        <dbReference type="Proteomes" id="UP000290433"/>
    </source>
</evidence>
<reference evidence="4 6" key="3">
    <citation type="submission" date="2016-10" db="EMBL/GenBank/DDBJ databases">
        <authorList>
            <person name="Varghese N."/>
            <person name="Submissions S."/>
        </authorList>
    </citation>
    <scope>NUCLEOTIDE SEQUENCE [LARGE SCALE GENOMIC DNA]</scope>
    <source>
        <strain evidence="4 6">CGMCC 1.6859</strain>
    </source>
</reference>
<proteinExistence type="predicted"/>
<gene>
    <name evidence="2" type="ORF">BB050_03901</name>
    <name evidence="3" type="ORF">NU08_4105</name>
    <name evidence="4" type="ORF">SAMN02927916_3997</name>
</gene>
<dbReference type="Proteomes" id="UP000093276">
    <property type="component" value="Chromosome"/>
</dbReference>
<dbReference type="EMBL" id="FMVC01000007">
    <property type="protein sequence ID" value="SCY91111.1"/>
    <property type="molecule type" value="Genomic_DNA"/>
</dbReference>
<dbReference type="Proteomes" id="UP000199307">
    <property type="component" value="Unassembled WGS sequence"/>
</dbReference>
<accession>A0A1G5JT64</accession>
<dbReference type="CDD" id="cd00038">
    <property type="entry name" value="CAP_ED"/>
    <property type="match status" value="1"/>
</dbReference>
<name>A0A1G5JT64_9FLAO</name>
<reference evidence="2 5" key="2">
    <citation type="submission" date="2016-08" db="EMBL/GenBank/DDBJ databases">
        <title>Complete genome sequence of Flavobacterium johnsoniae strain GSE09, a volatile-producing biocontrol agent isolated from cucumber (Cucumis sativus).</title>
        <authorList>
            <person name="Jeong J.-J."/>
            <person name="Oh J.Y."/>
            <person name="Jim Y.J."/>
            <person name="Sang M.K."/>
            <person name="Kim K.D."/>
        </authorList>
    </citation>
    <scope>NUCLEOTIDE SEQUENCE [LARGE SCALE GENOMIC DNA]</scope>
    <source>
        <strain evidence="2 5">GSE09</strain>
    </source>
</reference>